<dbReference type="EC" id="5.6.2.3" evidence="1"/>
<dbReference type="Proteomes" id="UP000235145">
    <property type="component" value="Unassembled WGS sequence"/>
</dbReference>
<proteinExistence type="inferred from homology"/>
<dbReference type="GO" id="GO:0043139">
    <property type="term" value="F:5'-3' DNA helicase activity"/>
    <property type="evidence" value="ECO:0007669"/>
    <property type="project" value="UniProtKB-EC"/>
</dbReference>
<dbReference type="InterPro" id="IPR010285">
    <property type="entry name" value="DNA_helicase_pif1-like_DEAD"/>
</dbReference>
<sequence>MGDDIDDFDLIKINQNVDLEFRVFREVQEECSIVLESEHLQARDFLNPEQKFIYDEIIRHVHNDIPGVLCIDSPGEIEKTFLHKSLLANIRSCFQIALATTLSGVVANNMPGGEQLTLTLKLLSILKITWSPRFQDKVVLLNYFELQKQVLSVVRRRTRAQIADSSIQMAPIWSSIIKLRLTIYMKALTDPWFSQFILCVGDGVEEAVHENFIQIHDDMHSVIDAEIAVGQHAGKRLFLSMIPLKSV</sequence>
<feature type="domain" description="DNA helicase Pif1-like DEAD-box helicase" evidence="2">
    <location>
        <begin position="46"/>
        <end position="114"/>
    </location>
</feature>
<keyword evidence="1" id="KW-0227">DNA damage</keyword>
<dbReference type="PANTHER" id="PTHR10492">
    <property type="match status" value="1"/>
</dbReference>
<comment type="similarity">
    <text evidence="1">Belongs to the helicase family.</text>
</comment>
<protein>
    <recommendedName>
        <fullName evidence="1">ATP-dependent DNA helicase</fullName>
        <ecNumber evidence="1">5.6.2.3</ecNumber>
    </recommendedName>
</protein>
<dbReference type="GO" id="GO:0006281">
    <property type="term" value="P:DNA repair"/>
    <property type="evidence" value="ECO:0007669"/>
    <property type="project" value="UniProtKB-KW"/>
</dbReference>
<evidence type="ECO:0000259" key="2">
    <source>
        <dbReference type="Pfam" id="PF05970"/>
    </source>
</evidence>
<organism evidence="3 4">
    <name type="scientific">Lactuca sativa</name>
    <name type="common">Garden lettuce</name>
    <dbReference type="NCBI Taxonomy" id="4236"/>
    <lineage>
        <taxon>Eukaryota</taxon>
        <taxon>Viridiplantae</taxon>
        <taxon>Streptophyta</taxon>
        <taxon>Embryophyta</taxon>
        <taxon>Tracheophyta</taxon>
        <taxon>Spermatophyta</taxon>
        <taxon>Magnoliopsida</taxon>
        <taxon>eudicotyledons</taxon>
        <taxon>Gunneridae</taxon>
        <taxon>Pentapetalae</taxon>
        <taxon>asterids</taxon>
        <taxon>campanulids</taxon>
        <taxon>Asterales</taxon>
        <taxon>Asteraceae</taxon>
        <taxon>Cichorioideae</taxon>
        <taxon>Cichorieae</taxon>
        <taxon>Lactucinae</taxon>
        <taxon>Lactuca</taxon>
    </lineage>
</organism>
<comment type="caution">
    <text evidence="3">The sequence shown here is derived from an EMBL/GenBank/DDBJ whole genome shotgun (WGS) entry which is preliminary data.</text>
</comment>
<dbReference type="GO" id="GO:0000723">
    <property type="term" value="P:telomere maintenance"/>
    <property type="evidence" value="ECO:0007669"/>
    <property type="project" value="InterPro"/>
</dbReference>
<name>A0A9R1UUA1_LACSA</name>
<keyword evidence="1" id="KW-0378">Hydrolase</keyword>
<keyword evidence="1" id="KW-0233">DNA recombination</keyword>
<evidence type="ECO:0000313" key="3">
    <source>
        <dbReference type="EMBL" id="KAJ0193955.1"/>
    </source>
</evidence>
<keyword evidence="1" id="KW-0347">Helicase</keyword>
<keyword evidence="1" id="KW-0067">ATP-binding</keyword>
<dbReference type="EMBL" id="NBSK02000008">
    <property type="protein sequence ID" value="KAJ0193955.1"/>
    <property type="molecule type" value="Genomic_DNA"/>
</dbReference>
<accession>A0A9R1UUA1</accession>
<dbReference type="GO" id="GO:0005524">
    <property type="term" value="F:ATP binding"/>
    <property type="evidence" value="ECO:0007669"/>
    <property type="project" value="UniProtKB-KW"/>
</dbReference>
<dbReference type="GO" id="GO:0006310">
    <property type="term" value="P:DNA recombination"/>
    <property type="evidence" value="ECO:0007669"/>
    <property type="project" value="UniProtKB-KW"/>
</dbReference>
<evidence type="ECO:0000313" key="4">
    <source>
        <dbReference type="Proteomes" id="UP000235145"/>
    </source>
</evidence>
<keyword evidence="1" id="KW-0234">DNA repair</keyword>
<comment type="cofactor">
    <cofactor evidence="1">
        <name>Mg(2+)</name>
        <dbReference type="ChEBI" id="CHEBI:18420"/>
    </cofactor>
</comment>
<dbReference type="GO" id="GO:0016787">
    <property type="term" value="F:hydrolase activity"/>
    <property type="evidence" value="ECO:0007669"/>
    <property type="project" value="UniProtKB-KW"/>
</dbReference>
<dbReference type="PANTHER" id="PTHR10492:SF94">
    <property type="entry name" value="ATP-DEPENDENT DNA HELICASE"/>
    <property type="match status" value="1"/>
</dbReference>
<keyword evidence="1" id="KW-0547">Nucleotide-binding</keyword>
<keyword evidence="4" id="KW-1185">Reference proteome</keyword>
<dbReference type="AlphaFoldDB" id="A0A9R1UUA1"/>
<dbReference type="Pfam" id="PF05970">
    <property type="entry name" value="PIF1"/>
    <property type="match status" value="1"/>
</dbReference>
<evidence type="ECO:0000256" key="1">
    <source>
        <dbReference type="RuleBase" id="RU363044"/>
    </source>
</evidence>
<comment type="catalytic activity">
    <reaction evidence="1">
        <text>ATP + H2O = ADP + phosphate + H(+)</text>
        <dbReference type="Rhea" id="RHEA:13065"/>
        <dbReference type="ChEBI" id="CHEBI:15377"/>
        <dbReference type="ChEBI" id="CHEBI:15378"/>
        <dbReference type="ChEBI" id="CHEBI:30616"/>
        <dbReference type="ChEBI" id="CHEBI:43474"/>
        <dbReference type="ChEBI" id="CHEBI:456216"/>
        <dbReference type="EC" id="5.6.2.3"/>
    </reaction>
</comment>
<reference evidence="3 4" key="1">
    <citation type="journal article" date="2017" name="Nat. Commun.">
        <title>Genome assembly with in vitro proximity ligation data and whole-genome triplication in lettuce.</title>
        <authorList>
            <person name="Reyes-Chin-Wo S."/>
            <person name="Wang Z."/>
            <person name="Yang X."/>
            <person name="Kozik A."/>
            <person name="Arikit S."/>
            <person name="Song C."/>
            <person name="Xia L."/>
            <person name="Froenicke L."/>
            <person name="Lavelle D.O."/>
            <person name="Truco M.J."/>
            <person name="Xia R."/>
            <person name="Zhu S."/>
            <person name="Xu C."/>
            <person name="Xu H."/>
            <person name="Xu X."/>
            <person name="Cox K."/>
            <person name="Korf I."/>
            <person name="Meyers B.C."/>
            <person name="Michelmore R.W."/>
        </authorList>
    </citation>
    <scope>NUCLEOTIDE SEQUENCE [LARGE SCALE GENOMIC DNA]</scope>
    <source>
        <strain evidence="4">cv. Salinas</strain>
        <tissue evidence="3">Seedlings</tissue>
    </source>
</reference>
<gene>
    <name evidence="3" type="ORF">LSAT_V11C800399440</name>
</gene>